<comment type="caution">
    <text evidence="2">The sequence shown here is derived from an EMBL/GenBank/DDBJ whole genome shotgun (WGS) entry which is preliminary data.</text>
</comment>
<dbReference type="AlphaFoldDB" id="A0AAV3X4F7"/>
<dbReference type="SUPFAM" id="SSF46785">
    <property type="entry name" value="Winged helix' DNA-binding domain"/>
    <property type="match status" value="1"/>
</dbReference>
<dbReference type="PROSITE" id="PS51197">
    <property type="entry name" value="HTH_RRF2_2"/>
    <property type="match status" value="1"/>
</dbReference>
<dbReference type="InterPro" id="IPR030489">
    <property type="entry name" value="TR_Rrf2-type_CS"/>
</dbReference>
<dbReference type="PANTHER" id="PTHR33221:SF5">
    <property type="entry name" value="HTH-TYPE TRANSCRIPTIONAL REGULATOR ISCR"/>
    <property type="match status" value="1"/>
</dbReference>
<dbReference type="InterPro" id="IPR000944">
    <property type="entry name" value="Tscrpt_reg_Rrf2"/>
</dbReference>
<protein>
    <submittedName>
        <fullName evidence="2">BadM/Rrf2 family transcriptional regulator</fullName>
    </submittedName>
</protein>
<dbReference type="RefSeq" id="WP_226575379.1">
    <property type="nucleotide sequence ID" value="NZ_BLAY01000009.1"/>
</dbReference>
<dbReference type="PROSITE" id="PS01332">
    <property type="entry name" value="HTH_RRF2_1"/>
    <property type="match status" value="1"/>
</dbReference>
<dbReference type="NCBIfam" id="TIGR00738">
    <property type="entry name" value="rrf2_super"/>
    <property type="match status" value="1"/>
</dbReference>
<organism evidence="2 3">
    <name type="scientific">Microseira wollei NIES-4236</name>
    <dbReference type="NCBI Taxonomy" id="2530354"/>
    <lineage>
        <taxon>Bacteria</taxon>
        <taxon>Bacillati</taxon>
        <taxon>Cyanobacteriota</taxon>
        <taxon>Cyanophyceae</taxon>
        <taxon>Oscillatoriophycideae</taxon>
        <taxon>Aerosakkonematales</taxon>
        <taxon>Aerosakkonemataceae</taxon>
        <taxon>Microseira</taxon>
    </lineage>
</organism>
<dbReference type="Proteomes" id="UP001050975">
    <property type="component" value="Unassembled WGS sequence"/>
</dbReference>
<evidence type="ECO:0000256" key="1">
    <source>
        <dbReference type="ARBA" id="ARBA00023125"/>
    </source>
</evidence>
<evidence type="ECO:0000313" key="2">
    <source>
        <dbReference type="EMBL" id="GET36178.1"/>
    </source>
</evidence>
<dbReference type="GO" id="GO:0005829">
    <property type="term" value="C:cytosol"/>
    <property type="evidence" value="ECO:0007669"/>
    <property type="project" value="TreeGrafter"/>
</dbReference>
<dbReference type="PANTHER" id="PTHR33221">
    <property type="entry name" value="WINGED HELIX-TURN-HELIX TRANSCRIPTIONAL REGULATOR, RRF2 FAMILY"/>
    <property type="match status" value="1"/>
</dbReference>
<accession>A0AAV3X4F7</accession>
<name>A0AAV3X4F7_9CYAN</name>
<dbReference type="GO" id="GO:0003700">
    <property type="term" value="F:DNA-binding transcription factor activity"/>
    <property type="evidence" value="ECO:0007669"/>
    <property type="project" value="TreeGrafter"/>
</dbReference>
<dbReference type="EMBL" id="BLAY01000009">
    <property type="protein sequence ID" value="GET36178.1"/>
    <property type="molecule type" value="Genomic_DNA"/>
</dbReference>
<dbReference type="GO" id="GO:0003677">
    <property type="term" value="F:DNA binding"/>
    <property type="evidence" value="ECO:0007669"/>
    <property type="project" value="UniProtKB-KW"/>
</dbReference>
<sequence length="156" mass="18008">MLNANPNSQDYFFLELSSKVEYALLALIEMASHQAKFAPVTISEIVSKQPIPARYLEQVFTSLRRSGLVHSHRGSKGGYVLSREPWQITLLDVIASLEGDRKEKKQPDTSTLEKDVLYKIWYQANEASHGVLSRYTIQDLCQLRDERRQQNPMYYI</sequence>
<evidence type="ECO:0000313" key="3">
    <source>
        <dbReference type="Proteomes" id="UP001050975"/>
    </source>
</evidence>
<dbReference type="InterPro" id="IPR036388">
    <property type="entry name" value="WH-like_DNA-bd_sf"/>
</dbReference>
<dbReference type="Pfam" id="PF02082">
    <property type="entry name" value="Rrf2"/>
    <property type="match status" value="1"/>
</dbReference>
<reference evidence="2" key="1">
    <citation type="submission" date="2019-10" db="EMBL/GenBank/DDBJ databases">
        <title>Draft genome sequece of Microseira wollei NIES-4236.</title>
        <authorList>
            <person name="Yamaguchi H."/>
            <person name="Suzuki S."/>
            <person name="Kawachi M."/>
        </authorList>
    </citation>
    <scope>NUCLEOTIDE SEQUENCE</scope>
    <source>
        <strain evidence="2">NIES-4236</strain>
    </source>
</reference>
<proteinExistence type="predicted"/>
<keyword evidence="1" id="KW-0238">DNA-binding</keyword>
<keyword evidence="3" id="KW-1185">Reference proteome</keyword>
<dbReference type="InterPro" id="IPR036390">
    <property type="entry name" value="WH_DNA-bd_sf"/>
</dbReference>
<dbReference type="Gene3D" id="1.10.10.10">
    <property type="entry name" value="Winged helix-like DNA-binding domain superfamily/Winged helix DNA-binding domain"/>
    <property type="match status" value="1"/>
</dbReference>
<gene>
    <name evidence="2" type="ORF">MiSe_09260</name>
</gene>